<dbReference type="Proteomes" id="UP000037977">
    <property type="component" value="Unassembled WGS sequence"/>
</dbReference>
<dbReference type="EMBL" id="LGCI01000005">
    <property type="protein sequence ID" value="KOY82526.1"/>
    <property type="molecule type" value="Genomic_DNA"/>
</dbReference>
<evidence type="ECO:0000313" key="4">
    <source>
        <dbReference type="Proteomes" id="UP000037977"/>
    </source>
</evidence>
<organism evidence="3 4">
    <name type="scientific">Lysinibacillus macroides</name>
    <dbReference type="NCBI Taxonomy" id="33935"/>
    <lineage>
        <taxon>Bacteria</taxon>
        <taxon>Bacillati</taxon>
        <taxon>Bacillota</taxon>
        <taxon>Bacilli</taxon>
        <taxon>Bacillales</taxon>
        <taxon>Bacillaceae</taxon>
        <taxon>Lysinibacillus</taxon>
    </lineage>
</organism>
<evidence type="ECO:0000313" key="3">
    <source>
        <dbReference type="EMBL" id="KOY82526.1"/>
    </source>
</evidence>
<dbReference type="RefSeq" id="WP_053993778.1">
    <property type="nucleotide sequence ID" value="NZ_CP065643.1"/>
</dbReference>
<accession>A0A0M9DKY6</accession>
<dbReference type="OrthoDB" id="188274at2"/>
<dbReference type="PATRIC" id="fig|33935.3.peg.235"/>
<keyword evidence="1" id="KW-0479">Metal-binding</keyword>
<evidence type="ECO:0000256" key="1">
    <source>
        <dbReference type="PROSITE-ProRule" id="PRU00325"/>
    </source>
</evidence>
<dbReference type="PANTHER" id="PTHR38133">
    <property type="entry name" value="SLR1429 PROTEIN"/>
    <property type="match status" value="1"/>
</dbReference>
<reference evidence="3 4" key="1">
    <citation type="submission" date="2015-07" db="EMBL/GenBank/DDBJ databases">
        <title>Genome sequencing project for genomic taxonomy and phylogenomics of Bacillus-like bacteria.</title>
        <authorList>
            <person name="Liu B."/>
            <person name="Wang J."/>
            <person name="Zhu Y."/>
            <person name="Liu G."/>
            <person name="Chen Q."/>
            <person name="Chen Z."/>
            <person name="Che J."/>
            <person name="Ge C."/>
            <person name="Shi H."/>
            <person name="Pan Z."/>
            <person name="Liu X."/>
        </authorList>
    </citation>
    <scope>NUCLEOTIDE SEQUENCE [LARGE SCALE GENOMIC DNA]</scope>
    <source>
        <strain evidence="3 4">DSM 54</strain>
    </source>
</reference>
<dbReference type="STRING" id="33935.ADM90_04090"/>
<keyword evidence="4" id="KW-1185">Reference proteome</keyword>
<name>A0A0M9DKY6_9BACI</name>
<keyword evidence="1" id="KW-0862">Zinc</keyword>
<evidence type="ECO:0000259" key="2">
    <source>
        <dbReference type="PROSITE" id="PS50966"/>
    </source>
</evidence>
<dbReference type="PANTHER" id="PTHR38133:SF1">
    <property type="entry name" value="SLR1429 PROTEIN"/>
    <property type="match status" value="1"/>
</dbReference>
<comment type="caution">
    <text evidence="3">The sequence shown here is derived from an EMBL/GenBank/DDBJ whole genome shotgun (WGS) entry which is preliminary data.</text>
</comment>
<protein>
    <submittedName>
        <fullName evidence="3">SWIM zinc finger-containing protein</fullName>
    </submittedName>
</protein>
<dbReference type="AlphaFoldDB" id="A0A0M9DKY6"/>
<sequence>MHEFYEYTPVAKKQQAAQKALEKLQKKQPDVRPIVITGNKIAKTWWGNAWNKNLEAYADFSNRITRGRSYVRNGFVLDLQIDTGHVNAIVAGSRRTPYEVQISITALAEDRWKAITEICGRSIAGIEQLAQGKFPKELETLFIQQGQGLFPTPDEIQFSCSCPDWANMCKHVAAVLYGIGARFDEDPTLFFKLRNIEVEALIKKSVEEKMENMLKNVGRKTHRVMDDAAITDLFGL</sequence>
<dbReference type="InterPro" id="IPR007527">
    <property type="entry name" value="Znf_SWIM"/>
</dbReference>
<feature type="domain" description="SWIM-type" evidence="2">
    <location>
        <begin position="150"/>
        <end position="180"/>
    </location>
</feature>
<dbReference type="GO" id="GO:0008270">
    <property type="term" value="F:zinc ion binding"/>
    <property type="evidence" value="ECO:0007669"/>
    <property type="project" value="UniProtKB-KW"/>
</dbReference>
<dbReference type="PROSITE" id="PS50966">
    <property type="entry name" value="ZF_SWIM"/>
    <property type="match status" value="1"/>
</dbReference>
<keyword evidence="1" id="KW-0863">Zinc-finger</keyword>
<gene>
    <name evidence="3" type="ORF">ADM90_04090</name>
</gene>
<proteinExistence type="predicted"/>
<dbReference type="Pfam" id="PF04434">
    <property type="entry name" value="SWIM"/>
    <property type="match status" value="1"/>
</dbReference>